<feature type="non-terminal residue" evidence="11">
    <location>
        <position position="344"/>
    </location>
</feature>
<dbReference type="InterPro" id="IPR006330">
    <property type="entry name" value="Ado/ade_deaminase"/>
</dbReference>
<reference evidence="11" key="1">
    <citation type="submission" date="2015-04" db="EMBL/GenBank/DDBJ databases">
        <title>The genome sequence of the plant pathogenic Rhizarian Plasmodiophora brassicae reveals insights in its biotrophic life cycle and the origin of chitin synthesis.</title>
        <authorList>
            <person name="Schwelm A."/>
            <person name="Fogelqvist J."/>
            <person name="Knaust A."/>
            <person name="Julke S."/>
            <person name="Lilja T."/>
            <person name="Dhandapani V."/>
            <person name="Bonilla-Rosso G."/>
            <person name="Karlsson M."/>
            <person name="Shevchenko A."/>
            <person name="Choi S.R."/>
            <person name="Kim H.G."/>
            <person name="Park J.Y."/>
            <person name="Lim Y.P."/>
            <person name="Ludwig-Muller J."/>
            <person name="Dixelius C."/>
        </authorList>
    </citation>
    <scope>NUCLEOTIDE SEQUENCE</scope>
    <source>
        <tissue evidence="11">Potato root galls</tissue>
    </source>
</reference>
<evidence type="ECO:0000256" key="2">
    <source>
        <dbReference type="ARBA" id="ARBA00005058"/>
    </source>
</evidence>
<proteinExistence type="inferred from homology"/>
<dbReference type="InterPro" id="IPR032466">
    <property type="entry name" value="Metal_Hydrolase"/>
</dbReference>
<evidence type="ECO:0000256" key="6">
    <source>
        <dbReference type="ARBA" id="ARBA00022801"/>
    </source>
</evidence>
<dbReference type="GO" id="GO:0009117">
    <property type="term" value="P:nucleotide metabolic process"/>
    <property type="evidence" value="ECO:0007669"/>
    <property type="project" value="UniProtKB-KW"/>
</dbReference>
<evidence type="ECO:0000256" key="9">
    <source>
        <dbReference type="ARBA" id="ARBA00048787"/>
    </source>
</evidence>
<evidence type="ECO:0000256" key="5">
    <source>
        <dbReference type="ARBA" id="ARBA00022726"/>
    </source>
</evidence>
<keyword evidence="4" id="KW-0479">Metal-binding</keyword>
<dbReference type="PANTHER" id="PTHR11409:SF42">
    <property type="entry name" value="ADENOSINE DEAMINASE-LIKE PROTEIN"/>
    <property type="match status" value="1"/>
</dbReference>
<accession>A0A0H5QYI6</accession>
<dbReference type="PANTHER" id="PTHR11409">
    <property type="entry name" value="ADENOSINE DEAMINASE"/>
    <property type="match status" value="1"/>
</dbReference>
<organism evidence="11">
    <name type="scientific">Spongospora subterranea</name>
    <dbReference type="NCBI Taxonomy" id="70186"/>
    <lineage>
        <taxon>Eukaryota</taxon>
        <taxon>Sar</taxon>
        <taxon>Rhizaria</taxon>
        <taxon>Endomyxa</taxon>
        <taxon>Phytomyxea</taxon>
        <taxon>Plasmodiophorida</taxon>
        <taxon>Plasmodiophoridae</taxon>
        <taxon>Spongospora</taxon>
    </lineage>
</organism>
<evidence type="ECO:0000256" key="1">
    <source>
        <dbReference type="ARBA" id="ARBA00001947"/>
    </source>
</evidence>
<feature type="domain" description="Adenosine deaminase" evidence="10">
    <location>
        <begin position="52"/>
        <end position="246"/>
    </location>
</feature>
<evidence type="ECO:0000256" key="8">
    <source>
        <dbReference type="ARBA" id="ARBA00023080"/>
    </source>
</evidence>
<keyword evidence="6" id="KW-0378">Hydrolase</keyword>
<evidence type="ECO:0000313" key="11">
    <source>
        <dbReference type="EMBL" id="CRZ00639.1"/>
    </source>
</evidence>
<dbReference type="GO" id="GO:0046103">
    <property type="term" value="P:inosine biosynthetic process"/>
    <property type="evidence" value="ECO:0007669"/>
    <property type="project" value="TreeGrafter"/>
</dbReference>
<comment type="similarity">
    <text evidence="3">Belongs to the metallo-dependent hydrolases superfamily. Adenosine and AMP deaminases family.</text>
</comment>
<dbReference type="GO" id="GO:0004000">
    <property type="term" value="F:adenosine deaminase activity"/>
    <property type="evidence" value="ECO:0007669"/>
    <property type="project" value="TreeGrafter"/>
</dbReference>
<comment type="catalytic activity">
    <reaction evidence="9">
        <text>N(6)-methyl-AMP + H2O + H(+) = IMP + methylamine</text>
        <dbReference type="Rhea" id="RHEA:16001"/>
        <dbReference type="ChEBI" id="CHEBI:15377"/>
        <dbReference type="ChEBI" id="CHEBI:15378"/>
        <dbReference type="ChEBI" id="CHEBI:58053"/>
        <dbReference type="ChEBI" id="CHEBI:59338"/>
        <dbReference type="ChEBI" id="CHEBI:144842"/>
    </reaction>
    <physiologicalReaction direction="left-to-right" evidence="9">
        <dbReference type="Rhea" id="RHEA:16002"/>
    </physiologicalReaction>
</comment>
<dbReference type="AlphaFoldDB" id="A0A0H5QYI6"/>
<keyword evidence="8" id="KW-0546">Nucleotide metabolism</keyword>
<dbReference type="EMBL" id="HACM01000197">
    <property type="protein sequence ID" value="CRZ00639.1"/>
    <property type="molecule type" value="Transcribed_RNA"/>
</dbReference>
<dbReference type="InterPro" id="IPR001365">
    <property type="entry name" value="A_deaminase_dom"/>
</dbReference>
<evidence type="ECO:0000259" key="10">
    <source>
        <dbReference type="Pfam" id="PF00962"/>
    </source>
</evidence>
<evidence type="ECO:0000256" key="3">
    <source>
        <dbReference type="ARBA" id="ARBA00006676"/>
    </source>
</evidence>
<dbReference type="GO" id="GO:0006154">
    <property type="term" value="P:adenosine catabolic process"/>
    <property type="evidence" value="ECO:0007669"/>
    <property type="project" value="TreeGrafter"/>
</dbReference>
<evidence type="ECO:0000256" key="7">
    <source>
        <dbReference type="ARBA" id="ARBA00022833"/>
    </source>
</evidence>
<dbReference type="Pfam" id="PF00962">
    <property type="entry name" value="A_deaminase"/>
    <property type="match status" value="1"/>
</dbReference>
<comment type="pathway">
    <text evidence="2">Purine metabolism; purine nucleoside salvage.</text>
</comment>
<dbReference type="UniPathway" id="UPA00606"/>
<dbReference type="Gene3D" id="3.20.20.140">
    <property type="entry name" value="Metal-dependent hydrolases"/>
    <property type="match status" value="1"/>
</dbReference>
<sequence length="344" mass="38473">MGMDDFQFCQILPKVELHAHVSGCIRPATLNEWLPAPEKGLIATRPFTFAVFGLIHSAIDSLDKVQRVVREAIEDFHADGVIYLELRSTPRSFPQTSNVPATTKYDYIRRVLSTARTCMTRRDLSGITVRFIVSIDRSKPANDALDTLKVLNSIDDDYIVGIDLSGDPRCQSSPLDEFLYMFAQQKNRHKLTIHFGEHWNIDELDKILRIGPDRLGHACCIGDDVLDIIQSRHIPVEVCLSSNVVVLADRGCFCCHSESNSCSSDICSKCNDWRELGDRKSPCLCVYGAHRLGALIKDGVSPMCICTDDPGVFAVSSTIEHLRALRSFSLSRKQLLNLVHRSVP</sequence>
<dbReference type="GO" id="GO:0046872">
    <property type="term" value="F:metal ion binding"/>
    <property type="evidence" value="ECO:0007669"/>
    <property type="project" value="UniProtKB-KW"/>
</dbReference>
<name>A0A0H5QYI6_9EUKA</name>
<protein>
    <recommendedName>
        <fullName evidence="10">Adenosine deaminase domain-containing protein</fullName>
    </recommendedName>
</protein>
<comment type="cofactor">
    <cofactor evidence="1">
        <name>Zn(2+)</name>
        <dbReference type="ChEBI" id="CHEBI:29105"/>
    </cofactor>
</comment>
<keyword evidence="7" id="KW-0862">Zinc</keyword>
<dbReference type="GO" id="GO:0006166">
    <property type="term" value="P:purine ribonucleoside salvage"/>
    <property type="evidence" value="ECO:0007669"/>
    <property type="project" value="UniProtKB-KW"/>
</dbReference>
<keyword evidence="5" id="KW-0660">Purine salvage</keyword>
<dbReference type="SUPFAM" id="SSF51556">
    <property type="entry name" value="Metallo-dependent hydrolases"/>
    <property type="match status" value="1"/>
</dbReference>
<evidence type="ECO:0000256" key="4">
    <source>
        <dbReference type="ARBA" id="ARBA00022723"/>
    </source>
</evidence>